<evidence type="ECO:0000313" key="7">
    <source>
        <dbReference type="Proteomes" id="UP001221898"/>
    </source>
</evidence>
<proteinExistence type="predicted"/>
<sequence length="300" mass="33980">MEKTVYDLILGVLDSLSADQLERFKNKLSERQEIGYGMIEKESNMAITRRIINKFTKKDAIAHTAEVLRKIDLRDQAEDLEEVQCICLASSVAGMGDTGGRASDSSFTQTEVKEVHILEPRTREDFLQYSCQLTLDPNTAHRKLCLSGGNRGVTRVGQIQPYPDHPERFEFRVQVLCREGLSGRCYWEAEWSGERGVYIAVSYKEIHRKGVGDDRGLGRNDKSWCLICSPSSYSFRHNNKITELPVPPSSRIGVYLDHRAGTLSFYSISDTMTVQTTFTQPLYPGFWVNYNSSVKLCDLG</sequence>
<dbReference type="PROSITE" id="PS50188">
    <property type="entry name" value="B302_SPRY"/>
    <property type="match status" value="1"/>
</dbReference>
<dbReference type="EMBL" id="JAINUG010000624">
    <property type="protein sequence ID" value="KAJ8366228.1"/>
    <property type="molecule type" value="Genomic_DNA"/>
</dbReference>
<dbReference type="PROSITE" id="PS50824">
    <property type="entry name" value="DAPIN"/>
    <property type="match status" value="1"/>
</dbReference>
<dbReference type="GO" id="GO:0005737">
    <property type="term" value="C:cytoplasm"/>
    <property type="evidence" value="ECO:0007669"/>
    <property type="project" value="UniProtKB-ARBA"/>
</dbReference>
<dbReference type="InterPro" id="IPR013320">
    <property type="entry name" value="ConA-like_dom_sf"/>
</dbReference>
<dbReference type="InterPro" id="IPR043136">
    <property type="entry name" value="B30.2/SPRY_sf"/>
</dbReference>
<dbReference type="Pfam" id="PF02758">
    <property type="entry name" value="PYRIN"/>
    <property type="match status" value="1"/>
</dbReference>
<keyword evidence="1" id="KW-0479">Metal-binding</keyword>
<dbReference type="InterPro" id="IPR004020">
    <property type="entry name" value="DAPIN"/>
</dbReference>
<dbReference type="SUPFAM" id="SSF47986">
    <property type="entry name" value="DEATH domain"/>
    <property type="match status" value="1"/>
</dbReference>
<evidence type="ECO:0000256" key="3">
    <source>
        <dbReference type="ARBA" id="ARBA00022833"/>
    </source>
</evidence>
<dbReference type="PRINTS" id="PR01407">
    <property type="entry name" value="BUTYPHLNCDUF"/>
</dbReference>
<dbReference type="PANTHER" id="PTHR25465">
    <property type="entry name" value="B-BOX DOMAIN CONTAINING"/>
    <property type="match status" value="1"/>
</dbReference>
<dbReference type="InterPro" id="IPR051051">
    <property type="entry name" value="E3_ubiq-ligase_TRIM/RNF"/>
</dbReference>
<accession>A0AAD7R4S3</accession>
<dbReference type="InterPro" id="IPR003877">
    <property type="entry name" value="SPRY_dom"/>
</dbReference>
<evidence type="ECO:0000256" key="2">
    <source>
        <dbReference type="ARBA" id="ARBA00022771"/>
    </source>
</evidence>
<evidence type="ECO:0000259" key="4">
    <source>
        <dbReference type="PROSITE" id="PS50188"/>
    </source>
</evidence>
<dbReference type="AlphaFoldDB" id="A0AAD7R4S3"/>
<dbReference type="InterPro" id="IPR001870">
    <property type="entry name" value="B30.2/SPRY"/>
</dbReference>
<dbReference type="PANTHER" id="PTHR25465:SF5">
    <property type="entry name" value="E3 UBIQUITIN_ISG15 LIGASE TRIM25-RELATED"/>
    <property type="match status" value="1"/>
</dbReference>
<protein>
    <recommendedName>
        <fullName evidence="8">B30.2/SPRY domain-containing protein</fullName>
    </recommendedName>
</protein>
<dbReference type="InterPro" id="IPR003879">
    <property type="entry name" value="Butyrophylin_SPRY"/>
</dbReference>
<keyword evidence="7" id="KW-1185">Reference proteome</keyword>
<keyword evidence="3" id="KW-0862">Zinc</keyword>
<dbReference type="CDD" id="cd16040">
    <property type="entry name" value="SPRY_PRY_SNTX"/>
    <property type="match status" value="1"/>
</dbReference>
<name>A0AAD7R4S3_9TELE</name>
<feature type="domain" description="Pyrin" evidence="5">
    <location>
        <begin position="1"/>
        <end position="82"/>
    </location>
</feature>
<feature type="domain" description="B30.2/SPRY" evidence="4">
    <location>
        <begin position="113"/>
        <end position="300"/>
    </location>
</feature>
<evidence type="ECO:0000313" key="6">
    <source>
        <dbReference type="EMBL" id="KAJ8366228.1"/>
    </source>
</evidence>
<evidence type="ECO:0000256" key="1">
    <source>
        <dbReference type="ARBA" id="ARBA00022723"/>
    </source>
</evidence>
<dbReference type="Gene3D" id="1.10.533.10">
    <property type="entry name" value="Death Domain, Fas"/>
    <property type="match status" value="1"/>
</dbReference>
<dbReference type="Pfam" id="PF00622">
    <property type="entry name" value="SPRY"/>
    <property type="match status" value="1"/>
</dbReference>
<dbReference type="InterPro" id="IPR011029">
    <property type="entry name" value="DEATH-like_dom_sf"/>
</dbReference>
<reference evidence="6" key="1">
    <citation type="journal article" date="2023" name="Science">
        <title>Genome structures resolve the early diversification of teleost fishes.</title>
        <authorList>
            <person name="Parey E."/>
            <person name="Louis A."/>
            <person name="Montfort J."/>
            <person name="Bouchez O."/>
            <person name="Roques C."/>
            <person name="Iampietro C."/>
            <person name="Lluch J."/>
            <person name="Castinel A."/>
            <person name="Donnadieu C."/>
            <person name="Desvignes T."/>
            <person name="Floi Bucao C."/>
            <person name="Jouanno E."/>
            <person name="Wen M."/>
            <person name="Mejri S."/>
            <person name="Dirks R."/>
            <person name="Jansen H."/>
            <person name="Henkel C."/>
            <person name="Chen W.J."/>
            <person name="Zahm M."/>
            <person name="Cabau C."/>
            <person name="Klopp C."/>
            <person name="Thompson A.W."/>
            <person name="Robinson-Rechavi M."/>
            <person name="Braasch I."/>
            <person name="Lecointre G."/>
            <person name="Bobe J."/>
            <person name="Postlethwait J.H."/>
            <person name="Berthelot C."/>
            <person name="Roest Crollius H."/>
            <person name="Guiguen Y."/>
        </authorList>
    </citation>
    <scope>NUCLEOTIDE SEQUENCE</scope>
    <source>
        <strain evidence="6">NC1722</strain>
    </source>
</reference>
<dbReference type="SMART" id="SM01289">
    <property type="entry name" value="PYRIN"/>
    <property type="match status" value="1"/>
</dbReference>
<dbReference type="SUPFAM" id="SSF49899">
    <property type="entry name" value="Concanavalin A-like lectins/glucanases"/>
    <property type="match status" value="1"/>
</dbReference>
<dbReference type="Gene3D" id="2.60.120.920">
    <property type="match status" value="1"/>
</dbReference>
<dbReference type="SMART" id="SM00449">
    <property type="entry name" value="SPRY"/>
    <property type="match status" value="1"/>
</dbReference>
<gene>
    <name evidence="6" type="ORF">AAFF_G00365290</name>
</gene>
<keyword evidence="2" id="KW-0863">Zinc-finger</keyword>
<comment type="caution">
    <text evidence="6">The sequence shown here is derived from an EMBL/GenBank/DDBJ whole genome shotgun (WGS) entry which is preliminary data.</text>
</comment>
<evidence type="ECO:0008006" key="8">
    <source>
        <dbReference type="Google" id="ProtNLM"/>
    </source>
</evidence>
<dbReference type="InterPro" id="IPR006574">
    <property type="entry name" value="PRY"/>
</dbReference>
<evidence type="ECO:0000259" key="5">
    <source>
        <dbReference type="PROSITE" id="PS50824"/>
    </source>
</evidence>
<dbReference type="Proteomes" id="UP001221898">
    <property type="component" value="Unassembled WGS sequence"/>
</dbReference>
<dbReference type="SMART" id="SM00589">
    <property type="entry name" value="PRY"/>
    <property type="match status" value="1"/>
</dbReference>
<organism evidence="6 7">
    <name type="scientific">Aldrovandia affinis</name>
    <dbReference type="NCBI Taxonomy" id="143900"/>
    <lineage>
        <taxon>Eukaryota</taxon>
        <taxon>Metazoa</taxon>
        <taxon>Chordata</taxon>
        <taxon>Craniata</taxon>
        <taxon>Vertebrata</taxon>
        <taxon>Euteleostomi</taxon>
        <taxon>Actinopterygii</taxon>
        <taxon>Neopterygii</taxon>
        <taxon>Teleostei</taxon>
        <taxon>Notacanthiformes</taxon>
        <taxon>Halosauridae</taxon>
        <taxon>Aldrovandia</taxon>
    </lineage>
</organism>
<dbReference type="GO" id="GO:0008270">
    <property type="term" value="F:zinc ion binding"/>
    <property type="evidence" value="ECO:0007669"/>
    <property type="project" value="UniProtKB-KW"/>
</dbReference>
<dbReference type="Pfam" id="PF13765">
    <property type="entry name" value="PRY"/>
    <property type="match status" value="1"/>
</dbReference>